<dbReference type="OrthoDB" id="10265193at2759"/>
<dbReference type="Pfam" id="PF11221">
    <property type="entry name" value="Med21"/>
    <property type="match status" value="1"/>
</dbReference>
<protein>
    <submittedName>
        <fullName evidence="13">Legumelike lectin family protein</fullName>
    </submittedName>
</protein>
<dbReference type="GO" id="GO:0016592">
    <property type="term" value="C:mediator complex"/>
    <property type="evidence" value="ECO:0007669"/>
    <property type="project" value="InterPro"/>
</dbReference>
<dbReference type="GO" id="GO:0030134">
    <property type="term" value="C:COPII-coated ER to Golgi transport vesicle"/>
    <property type="evidence" value="ECO:0007669"/>
    <property type="project" value="TreeGrafter"/>
</dbReference>
<keyword evidence="13" id="KW-0430">Lectin</keyword>
<dbReference type="PANTHER" id="PTHR12223:SF28">
    <property type="entry name" value="LECTIN, MANNOSE BINDING 1 LIKE"/>
    <property type="match status" value="1"/>
</dbReference>
<dbReference type="InterPro" id="IPR051136">
    <property type="entry name" value="Intracellular_Lectin-GPT"/>
</dbReference>
<dbReference type="SUPFAM" id="SSF140718">
    <property type="entry name" value="Mediator hinge subcomplex-like"/>
    <property type="match status" value="1"/>
</dbReference>
<dbReference type="Gene3D" id="2.60.120.200">
    <property type="match status" value="1"/>
</dbReference>
<feature type="transmembrane region" description="Helical" evidence="11">
    <location>
        <begin position="587"/>
        <end position="607"/>
    </location>
</feature>
<feature type="region of interest" description="Disordered" evidence="10">
    <location>
        <begin position="1"/>
        <end position="21"/>
    </location>
</feature>
<name>L8GDX5_ACACF</name>
<dbReference type="STRING" id="1257118.L8GDX5"/>
<sequence>MEPRPEGAVQQGTQAPPPQVPVEAVTDRVTQLQDKIDGLGEKFYTFIGVLQQDAPPLPFDEFKHLNRTADGPKTVANGANAAVADGGPVLPVLPSMPMPEPAAPVPTGPTMEVMEGEAANMAALLLNNVKEVDMLIDSLPGINSTKPEQLKRLQELEKQNQHTAQSLRETLSWAEETLVLVQQALAEIYADRLQSMNEQAQLDRGGTLPFWEFGGSAIVSEDRIRLTPALQSRVGWVWNSVAADMDAWEVQMDFEIGGGGSRGADGMALWYVAEPKKEGISMGSAEEYRGMAVYFDTFDNDGQRYDPFDDGRRGEKASCSNLNRETRSKMRVIYRDGVIQVETDDGAGHWVPCITHHESLPKGYYFGLSAATGHLTDNHDVFSFITYNLDPWRRRPPVPPRQQEIEPEPEHVETVQSTEPVKPNPYLPKDPPNPYLPQQQQQQHEQQQQQQQQQPRSQEDTNKLTSKLDQLTFKVEAVNDMRQPADNNDLTQEIKGALREVRVLQDSVNEFRRVVMEELSAVNKLVGDLKGHVSAEQGNTYNNVARLIRELQQHVTSVQTLVENNALQELKSGKEELKSVVEKSGSVAWWIYFCFFQVCFGVAFIMWKKAKDDANKKFL</sequence>
<dbReference type="SUPFAM" id="SSF49899">
    <property type="entry name" value="Concanavalin A-like lectins/glucanases"/>
    <property type="match status" value="1"/>
</dbReference>
<keyword evidence="3 11" id="KW-0812">Transmembrane</keyword>
<dbReference type="GO" id="GO:0005793">
    <property type="term" value="C:endoplasmic reticulum-Golgi intermediate compartment"/>
    <property type="evidence" value="ECO:0007669"/>
    <property type="project" value="TreeGrafter"/>
</dbReference>
<evidence type="ECO:0000256" key="11">
    <source>
        <dbReference type="SAM" id="Phobius"/>
    </source>
</evidence>
<dbReference type="VEuPathDB" id="AmoebaDB:ACA1_145760"/>
<dbReference type="CDD" id="cd07308">
    <property type="entry name" value="lectin_leg-like"/>
    <property type="match status" value="1"/>
</dbReference>
<keyword evidence="9" id="KW-0539">Nucleus</keyword>
<dbReference type="EMBL" id="KB008171">
    <property type="protein sequence ID" value="ELR10923.1"/>
    <property type="molecule type" value="Genomic_DNA"/>
</dbReference>
<evidence type="ECO:0000256" key="9">
    <source>
        <dbReference type="ARBA" id="ARBA00023242"/>
    </source>
</evidence>
<organism evidence="13 14">
    <name type="scientific">Acanthamoeba castellanii (strain ATCC 30010 / Neff)</name>
    <dbReference type="NCBI Taxonomy" id="1257118"/>
    <lineage>
        <taxon>Eukaryota</taxon>
        <taxon>Amoebozoa</taxon>
        <taxon>Discosea</taxon>
        <taxon>Longamoebia</taxon>
        <taxon>Centramoebida</taxon>
        <taxon>Acanthamoebidae</taxon>
        <taxon>Acanthamoeba</taxon>
    </lineage>
</organism>
<evidence type="ECO:0000259" key="12">
    <source>
        <dbReference type="PROSITE" id="PS51328"/>
    </source>
</evidence>
<evidence type="ECO:0000256" key="2">
    <source>
        <dbReference type="ARBA" id="ARBA00004479"/>
    </source>
</evidence>
<evidence type="ECO:0000256" key="4">
    <source>
        <dbReference type="ARBA" id="ARBA00022729"/>
    </source>
</evidence>
<evidence type="ECO:0000313" key="14">
    <source>
        <dbReference type="Proteomes" id="UP000011083"/>
    </source>
</evidence>
<dbReference type="Proteomes" id="UP000011083">
    <property type="component" value="Unassembled WGS sequence"/>
</dbReference>
<evidence type="ECO:0000256" key="6">
    <source>
        <dbReference type="ARBA" id="ARBA00023015"/>
    </source>
</evidence>
<keyword evidence="7 11" id="KW-0472">Membrane</keyword>
<dbReference type="GO" id="GO:0000139">
    <property type="term" value="C:Golgi membrane"/>
    <property type="evidence" value="ECO:0007669"/>
    <property type="project" value="TreeGrafter"/>
</dbReference>
<keyword evidence="5 11" id="KW-1133">Transmembrane helix</keyword>
<dbReference type="Pfam" id="PF03388">
    <property type="entry name" value="Lectin_leg-like"/>
    <property type="match status" value="1"/>
</dbReference>
<gene>
    <name evidence="13" type="ORF">ACA1_145760</name>
</gene>
<dbReference type="InterPro" id="IPR037212">
    <property type="entry name" value="Med7/Med21-like"/>
</dbReference>
<proteinExistence type="predicted"/>
<dbReference type="RefSeq" id="XP_004332936.1">
    <property type="nucleotide sequence ID" value="XM_004332888.1"/>
</dbReference>
<dbReference type="PANTHER" id="PTHR12223">
    <property type="entry name" value="VESICULAR MANNOSE-BINDING LECTIN"/>
    <property type="match status" value="1"/>
</dbReference>
<dbReference type="GO" id="GO:0005789">
    <property type="term" value="C:endoplasmic reticulum membrane"/>
    <property type="evidence" value="ECO:0007669"/>
    <property type="project" value="TreeGrafter"/>
</dbReference>
<dbReference type="PROSITE" id="PS51328">
    <property type="entry name" value="L_LECTIN_LIKE"/>
    <property type="match status" value="1"/>
</dbReference>
<dbReference type="InterPro" id="IPR021384">
    <property type="entry name" value="Mediator_Med21"/>
</dbReference>
<dbReference type="KEGG" id="acan:ACA1_145760"/>
<reference evidence="13 14" key="1">
    <citation type="journal article" date="2013" name="Genome Biol.">
        <title>Genome of Acanthamoeba castellanii highlights extensive lateral gene transfer and early evolution of tyrosine kinase signaling.</title>
        <authorList>
            <person name="Clarke M."/>
            <person name="Lohan A.J."/>
            <person name="Liu B."/>
            <person name="Lagkouvardos I."/>
            <person name="Roy S."/>
            <person name="Zafar N."/>
            <person name="Bertelli C."/>
            <person name="Schilde C."/>
            <person name="Kianianmomeni A."/>
            <person name="Burglin T.R."/>
            <person name="Frech C."/>
            <person name="Turcotte B."/>
            <person name="Kopec K.O."/>
            <person name="Synnott J.M."/>
            <person name="Choo C."/>
            <person name="Paponov I."/>
            <person name="Finkler A."/>
            <person name="Soon Heng Tan C."/>
            <person name="Hutchins A.P."/>
            <person name="Weinmeier T."/>
            <person name="Rattei T."/>
            <person name="Chu J.S."/>
            <person name="Gimenez G."/>
            <person name="Irimia M."/>
            <person name="Rigden D.J."/>
            <person name="Fitzpatrick D.A."/>
            <person name="Lorenzo-Morales J."/>
            <person name="Bateman A."/>
            <person name="Chiu C.H."/>
            <person name="Tang P."/>
            <person name="Hegemann P."/>
            <person name="Fromm H."/>
            <person name="Raoult D."/>
            <person name="Greub G."/>
            <person name="Miranda-Saavedra D."/>
            <person name="Chen N."/>
            <person name="Nash P."/>
            <person name="Ginger M.L."/>
            <person name="Horn M."/>
            <person name="Schaap P."/>
            <person name="Caler L."/>
            <person name="Loftus B."/>
        </authorList>
    </citation>
    <scope>NUCLEOTIDE SEQUENCE [LARGE SCALE GENOMIC DNA]</scope>
    <source>
        <strain evidence="13 14">Neff</strain>
    </source>
</reference>
<feature type="compositionally biased region" description="Pro residues" evidence="10">
    <location>
        <begin position="422"/>
        <end position="435"/>
    </location>
</feature>
<dbReference type="Gene3D" id="6.10.280.10">
    <property type="entry name" value="Mediator complex, subunit Med21"/>
    <property type="match status" value="1"/>
</dbReference>
<keyword evidence="8" id="KW-0804">Transcription</keyword>
<feature type="compositionally biased region" description="Low complexity" evidence="10">
    <location>
        <begin position="436"/>
        <end position="454"/>
    </location>
</feature>
<evidence type="ECO:0000313" key="13">
    <source>
        <dbReference type="EMBL" id="ELR10923.1"/>
    </source>
</evidence>
<dbReference type="AlphaFoldDB" id="L8GDX5"/>
<dbReference type="InterPro" id="IPR005052">
    <property type="entry name" value="Lectin_leg"/>
</dbReference>
<evidence type="ECO:0000256" key="8">
    <source>
        <dbReference type="ARBA" id="ARBA00023163"/>
    </source>
</evidence>
<evidence type="ECO:0000256" key="7">
    <source>
        <dbReference type="ARBA" id="ARBA00023136"/>
    </source>
</evidence>
<keyword evidence="6" id="KW-0805">Transcription regulation</keyword>
<dbReference type="InterPro" id="IPR013320">
    <property type="entry name" value="ConA-like_dom_sf"/>
</dbReference>
<dbReference type="OMA" id="CITHHES"/>
<evidence type="ECO:0000256" key="1">
    <source>
        <dbReference type="ARBA" id="ARBA00004123"/>
    </source>
</evidence>
<dbReference type="GO" id="GO:0005537">
    <property type="term" value="F:D-mannose binding"/>
    <property type="evidence" value="ECO:0007669"/>
    <property type="project" value="TreeGrafter"/>
</dbReference>
<dbReference type="SMR" id="L8GDX5"/>
<dbReference type="GeneID" id="14911344"/>
<evidence type="ECO:0000256" key="10">
    <source>
        <dbReference type="SAM" id="MobiDB-lite"/>
    </source>
</evidence>
<keyword evidence="14" id="KW-1185">Reference proteome</keyword>
<evidence type="ECO:0000256" key="5">
    <source>
        <dbReference type="ARBA" id="ARBA00022989"/>
    </source>
</evidence>
<keyword evidence="4" id="KW-0732">Signal</keyword>
<feature type="region of interest" description="Disordered" evidence="10">
    <location>
        <begin position="390"/>
        <end position="463"/>
    </location>
</feature>
<comment type="subcellular location">
    <subcellularLocation>
        <location evidence="2">Membrane</location>
        <topology evidence="2">Single-pass type I membrane protein</topology>
    </subcellularLocation>
    <subcellularLocation>
        <location evidence="1">Nucleus</location>
    </subcellularLocation>
</comment>
<evidence type="ECO:0000256" key="3">
    <source>
        <dbReference type="ARBA" id="ARBA00022692"/>
    </source>
</evidence>
<dbReference type="GO" id="GO:0006888">
    <property type="term" value="P:endoplasmic reticulum to Golgi vesicle-mediated transport"/>
    <property type="evidence" value="ECO:0007669"/>
    <property type="project" value="TreeGrafter"/>
</dbReference>
<accession>L8GDX5</accession>
<feature type="domain" description="L-type lectin-like" evidence="12">
    <location>
        <begin position="188"/>
        <end position="389"/>
    </location>
</feature>